<keyword evidence="4" id="KW-0997">Cell inner membrane</keyword>
<feature type="transmembrane region" description="Helical" evidence="8">
    <location>
        <begin position="878"/>
        <end position="898"/>
    </location>
</feature>
<keyword evidence="10" id="KW-1185">Reference proteome</keyword>
<reference evidence="9 10" key="1">
    <citation type="submission" date="2022-02" db="EMBL/GenBank/DDBJ databases">
        <title>The genome sequence of Shewanella sp. 3B26.</title>
        <authorList>
            <person name="Du J."/>
        </authorList>
    </citation>
    <scope>NUCLEOTIDE SEQUENCE [LARGE SCALE GENOMIC DNA]</scope>
    <source>
        <strain evidence="9 10">3B26</strain>
    </source>
</reference>
<dbReference type="Gene3D" id="3.30.70.1320">
    <property type="entry name" value="Multidrug efflux transporter AcrB pore domain like"/>
    <property type="match status" value="1"/>
</dbReference>
<keyword evidence="7 8" id="KW-0472">Membrane</keyword>
<keyword evidence="2" id="KW-0813">Transport</keyword>
<evidence type="ECO:0000256" key="5">
    <source>
        <dbReference type="ARBA" id="ARBA00022692"/>
    </source>
</evidence>
<dbReference type="EMBL" id="JAKUDL010000001">
    <property type="protein sequence ID" value="MCH4292943.1"/>
    <property type="molecule type" value="Genomic_DNA"/>
</dbReference>
<sequence length="1023" mass="111567">MRLPEICIRHPIFATVISIMMILLGLVSFDKLPIRYFPDYKTHSGSVHASIDGASAEFMSENVANKLIDVASSLDKVNTTSTDCREASCTLSIKFNDDVDDVEYTNLMNKLRSSVEAIEDFPQSMTDRPRVTDDTSAKNATSNIISFISLGNTDKQALANYIRQQIVPRFKNLQGVGGVWGPYGGSPQAARVWLNPAQMKALNITTAQVVQTLRAYNSAFTSGTIVGKSRDISINPLSQVKNIDDIRDLVIRVDNGNIIRIKDVAEVVMGERYLRPSLLSINGHPGMSLQILPLANANPVAVARTIKAEVEKIQQDLPKDLKMEMVYNQANFIETAIDEGFSALVEAVVLVSLVVWLFLGSLRAASIPIVTIPVCVIGVFAVMAWLGFSINVLTILAIILAIGLVVDDAIVVVENCYRHIEKGETPFNAAIKGCQEIIFPIIVMTLTLAAVYLPIGLMSGLTADLFRQFSFTLAAAVLISGIVALTLSPMMSAYLIKPAEAHPDWFQKVEQTQERLIRLYAGELEKWFERKRLMAGIALLLVSVGALLYWAMPKVLLPAEDTGFIEAVPKGPTGVGREYHLNHRDELNALMDGNANVAANLSYIEGSPTNHVLLKPWDERSDTAADVIDQLITKAQQLPAYNMSFNVRAADGLNIPTNLQLQLTTLNRDKEALDATAAKVVTLLERYPGLTNVNNSTVRDKIRFDLSIDRNAVILSGASYADVTDALSTFLGSVKAADLHAQDGFTYPIQVQVNRKMLGDFHVLEKLYVITESKQALPLSQFVTIKPATAESNIKTFMGRDSALISASLMPGYSPDEVKQWLDEQLPSVLAPSQSYAYNGIIKELMNAQAGTQSLFLLALVFIYLILAAQFESFVDPLIILLTVPLCLVGALLTLSLFGQSMNIYSQIGLLTLVGLVTKHGILLVEFANKQRLAGKSAREAAIASARSRLRPILMTSLAMILSAIPLAIASGPGSLGRVNIGLVLVGGLLMGTFFSLFVVPVAYLAMSELKQKDVLAKLRGKI</sequence>
<feature type="transmembrane region" description="Helical" evidence="8">
    <location>
        <begin position="981"/>
        <end position="1006"/>
    </location>
</feature>
<evidence type="ECO:0000313" key="9">
    <source>
        <dbReference type="EMBL" id="MCH4292943.1"/>
    </source>
</evidence>
<feature type="transmembrane region" description="Helical" evidence="8">
    <location>
        <begin position="366"/>
        <end position="386"/>
    </location>
</feature>
<dbReference type="RefSeq" id="WP_240589575.1">
    <property type="nucleotide sequence ID" value="NZ_JAKUDL010000001.1"/>
</dbReference>
<dbReference type="Gene3D" id="3.30.2090.10">
    <property type="entry name" value="Multidrug efflux transporter AcrB TolC docking domain, DN and DC subdomains"/>
    <property type="match status" value="2"/>
</dbReference>
<proteinExistence type="predicted"/>
<evidence type="ECO:0000256" key="7">
    <source>
        <dbReference type="ARBA" id="ARBA00023136"/>
    </source>
</evidence>
<organism evidence="9 10">
    <name type="scientific">Shewanella zhuhaiensis</name>
    <dbReference type="NCBI Taxonomy" id="2919576"/>
    <lineage>
        <taxon>Bacteria</taxon>
        <taxon>Pseudomonadati</taxon>
        <taxon>Pseudomonadota</taxon>
        <taxon>Gammaproteobacteria</taxon>
        <taxon>Alteromonadales</taxon>
        <taxon>Shewanellaceae</taxon>
        <taxon>Shewanella</taxon>
    </lineage>
</organism>
<dbReference type="Pfam" id="PF00873">
    <property type="entry name" value="ACR_tran"/>
    <property type="match status" value="1"/>
</dbReference>
<evidence type="ECO:0000256" key="1">
    <source>
        <dbReference type="ARBA" id="ARBA00004429"/>
    </source>
</evidence>
<evidence type="ECO:0000256" key="4">
    <source>
        <dbReference type="ARBA" id="ARBA00022519"/>
    </source>
</evidence>
<dbReference type="Gene3D" id="1.20.1640.10">
    <property type="entry name" value="Multidrug efflux transporter AcrB transmembrane domain"/>
    <property type="match status" value="2"/>
</dbReference>
<feature type="transmembrane region" description="Helical" evidence="8">
    <location>
        <begin position="533"/>
        <end position="552"/>
    </location>
</feature>
<feature type="transmembrane region" description="Helical" evidence="8">
    <location>
        <begin position="950"/>
        <end position="969"/>
    </location>
</feature>
<dbReference type="PANTHER" id="PTHR32063">
    <property type="match status" value="1"/>
</dbReference>
<feature type="transmembrane region" description="Helical" evidence="8">
    <location>
        <begin position="469"/>
        <end position="487"/>
    </location>
</feature>
<name>A0AAJ1BDV8_9GAMM</name>
<feature type="transmembrane region" description="Helical" evidence="8">
    <location>
        <begin position="437"/>
        <end position="457"/>
    </location>
</feature>
<evidence type="ECO:0000313" key="10">
    <source>
        <dbReference type="Proteomes" id="UP001297581"/>
    </source>
</evidence>
<dbReference type="Gene3D" id="3.30.70.1430">
    <property type="entry name" value="Multidrug efflux transporter AcrB pore domain"/>
    <property type="match status" value="2"/>
</dbReference>
<dbReference type="SUPFAM" id="SSF82693">
    <property type="entry name" value="Multidrug efflux transporter AcrB pore domain, PN1, PN2, PC1 and PC2 subdomains"/>
    <property type="match status" value="1"/>
</dbReference>
<dbReference type="GO" id="GO:0042910">
    <property type="term" value="F:xenobiotic transmembrane transporter activity"/>
    <property type="evidence" value="ECO:0007669"/>
    <property type="project" value="TreeGrafter"/>
</dbReference>
<dbReference type="SUPFAM" id="SSF82714">
    <property type="entry name" value="Multidrug efflux transporter AcrB TolC docking domain, DN and DC subdomains"/>
    <property type="match status" value="2"/>
</dbReference>
<evidence type="ECO:0000256" key="3">
    <source>
        <dbReference type="ARBA" id="ARBA00022475"/>
    </source>
</evidence>
<dbReference type="Gene3D" id="3.30.70.1440">
    <property type="entry name" value="Multidrug efflux transporter AcrB pore domain"/>
    <property type="match status" value="1"/>
</dbReference>
<feature type="transmembrane region" description="Helical" evidence="8">
    <location>
        <begin position="392"/>
        <end position="417"/>
    </location>
</feature>
<evidence type="ECO:0000256" key="8">
    <source>
        <dbReference type="SAM" id="Phobius"/>
    </source>
</evidence>
<dbReference type="PRINTS" id="PR00702">
    <property type="entry name" value="ACRIFLAVINRP"/>
</dbReference>
<protein>
    <submittedName>
        <fullName evidence="9">Efflux RND transporter permease subunit</fullName>
    </submittedName>
</protein>
<keyword evidence="5 8" id="KW-0812">Transmembrane</keyword>
<feature type="transmembrane region" description="Helical" evidence="8">
    <location>
        <begin position="904"/>
        <end position="929"/>
    </location>
</feature>
<dbReference type="InterPro" id="IPR027463">
    <property type="entry name" value="AcrB_DN_DC_subdom"/>
</dbReference>
<evidence type="ECO:0000256" key="2">
    <source>
        <dbReference type="ARBA" id="ARBA00022448"/>
    </source>
</evidence>
<dbReference type="InterPro" id="IPR001036">
    <property type="entry name" value="Acrflvin-R"/>
</dbReference>
<dbReference type="Proteomes" id="UP001297581">
    <property type="component" value="Unassembled WGS sequence"/>
</dbReference>
<keyword evidence="3" id="KW-1003">Cell membrane</keyword>
<dbReference type="AlphaFoldDB" id="A0AAJ1BDV8"/>
<evidence type="ECO:0000256" key="6">
    <source>
        <dbReference type="ARBA" id="ARBA00022989"/>
    </source>
</evidence>
<comment type="caution">
    <text evidence="9">The sequence shown here is derived from an EMBL/GenBank/DDBJ whole genome shotgun (WGS) entry which is preliminary data.</text>
</comment>
<dbReference type="SUPFAM" id="SSF82866">
    <property type="entry name" value="Multidrug efflux transporter AcrB transmembrane domain"/>
    <property type="match status" value="2"/>
</dbReference>
<dbReference type="FunFam" id="1.20.1640.10:FF:000001">
    <property type="entry name" value="Efflux pump membrane transporter"/>
    <property type="match status" value="1"/>
</dbReference>
<dbReference type="GO" id="GO:0005886">
    <property type="term" value="C:plasma membrane"/>
    <property type="evidence" value="ECO:0007669"/>
    <property type="project" value="UniProtKB-SubCell"/>
</dbReference>
<comment type="subcellular location">
    <subcellularLocation>
        <location evidence="1">Cell inner membrane</location>
        <topology evidence="1">Multi-pass membrane protein</topology>
    </subcellularLocation>
</comment>
<feature type="transmembrane region" description="Helical" evidence="8">
    <location>
        <begin position="854"/>
        <end position="871"/>
    </location>
</feature>
<dbReference type="PANTHER" id="PTHR32063:SF23">
    <property type="entry name" value="HAE1 FAMILY EFFLLUX PUMP PERMEASE COMPONENT"/>
    <property type="match status" value="1"/>
</dbReference>
<accession>A0AAJ1BDV8</accession>
<feature type="transmembrane region" description="Helical" evidence="8">
    <location>
        <begin position="340"/>
        <end position="359"/>
    </location>
</feature>
<gene>
    <name evidence="9" type="ORF">MJ923_01330</name>
</gene>
<feature type="transmembrane region" description="Helical" evidence="8">
    <location>
        <begin position="12"/>
        <end position="29"/>
    </location>
</feature>
<keyword evidence="6 8" id="KW-1133">Transmembrane helix</keyword>